<comment type="caution">
    <text evidence="3">The sequence shown here is derived from an EMBL/GenBank/DDBJ whole genome shotgun (WGS) entry which is preliminary data.</text>
</comment>
<name>A0ABD0PKF2_CIRMR</name>
<reference evidence="3 4" key="1">
    <citation type="submission" date="2024-05" db="EMBL/GenBank/DDBJ databases">
        <title>Genome sequencing and assembly of Indian major carp, Cirrhinus mrigala (Hamilton, 1822).</title>
        <authorList>
            <person name="Mohindra V."/>
            <person name="Chowdhury L.M."/>
            <person name="Lal K."/>
            <person name="Jena J.K."/>
        </authorList>
    </citation>
    <scope>NUCLEOTIDE SEQUENCE [LARGE SCALE GENOMIC DNA]</scope>
    <source>
        <strain evidence="3">CM1030</strain>
        <tissue evidence="3">Blood</tissue>
    </source>
</reference>
<dbReference type="Proteomes" id="UP001529510">
    <property type="component" value="Unassembled WGS sequence"/>
</dbReference>
<evidence type="ECO:0000256" key="2">
    <source>
        <dbReference type="SAM" id="Phobius"/>
    </source>
</evidence>
<protein>
    <submittedName>
        <fullName evidence="3">Uncharacterized protein</fullName>
    </submittedName>
</protein>
<evidence type="ECO:0000313" key="3">
    <source>
        <dbReference type="EMBL" id="KAL0174539.1"/>
    </source>
</evidence>
<dbReference type="EMBL" id="JAMKFB020000015">
    <property type="protein sequence ID" value="KAL0174539.1"/>
    <property type="molecule type" value="Genomic_DNA"/>
</dbReference>
<accession>A0ABD0PKF2</accession>
<evidence type="ECO:0000256" key="1">
    <source>
        <dbReference type="SAM" id="MobiDB-lite"/>
    </source>
</evidence>
<keyword evidence="4" id="KW-1185">Reference proteome</keyword>
<gene>
    <name evidence="3" type="ORF">M9458_030507</name>
</gene>
<proteinExistence type="predicted"/>
<feature type="non-terminal residue" evidence="3">
    <location>
        <position position="1"/>
    </location>
</feature>
<keyword evidence="2" id="KW-0472">Membrane</keyword>
<feature type="transmembrane region" description="Helical" evidence="2">
    <location>
        <begin position="37"/>
        <end position="56"/>
    </location>
</feature>
<keyword evidence="2" id="KW-0812">Transmembrane</keyword>
<feature type="region of interest" description="Disordered" evidence="1">
    <location>
        <begin position="1"/>
        <end position="22"/>
    </location>
</feature>
<organism evidence="3 4">
    <name type="scientific">Cirrhinus mrigala</name>
    <name type="common">Mrigala</name>
    <dbReference type="NCBI Taxonomy" id="683832"/>
    <lineage>
        <taxon>Eukaryota</taxon>
        <taxon>Metazoa</taxon>
        <taxon>Chordata</taxon>
        <taxon>Craniata</taxon>
        <taxon>Vertebrata</taxon>
        <taxon>Euteleostomi</taxon>
        <taxon>Actinopterygii</taxon>
        <taxon>Neopterygii</taxon>
        <taxon>Teleostei</taxon>
        <taxon>Ostariophysi</taxon>
        <taxon>Cypriniformes</taxon>
        <taxon>Cyprinidae</taxon>
        <taxon>Labeoninae</taxon>
        <taxon>Labeonini</taxon>
        <taxon>Cirrhinus</taxon>
    </lineage>
</organism>
<dbReference type="AlphaFoldDB" id="A0ABD0PKF2"/>
<keyword evidence="2" id="KW-1133">Transmembrane helix</keyword>
<sequence>NGDEYMNMNTNGQDEEPDVEEKPTALLSTSQLVLRRGLTTLAALFILAVGIVVHLTSKYYFGLKLHYAFIPLHPFNFILNLKTRN</sequence>
<evidence type="ECO:0000313" key="4">
    <source>
        <dbReference type="Proteomes" id="UP001529510"/>
    </source>
</evidence>